<keyword evidence="8" id="KW-0406">Ion transport</keyword>
<dbReference type="Pfam" id="PF00119">
    <property type="entry name" value="ATP-synt_A"/>
    <property type="match status" value="1"/>
</dbReference>
<evidence type="ECO:0000313" key="13">
    <source>
        <dbReference type="EMBL" id="QIH96589.1"/>
    </source>
</evidence>
<sequence>MIASYFDQFIIINVFMGFLTSSSMMLLFSLLFIYLFFNGKWLIPTRWQVIMELVYVHWSGLLKDSLGSKGMKYFPFIVGLFSLFVWLNVLGLFPYVFTVGTHIVVTFGISFSILTVVTILGIKNFKADFFSLLMPQGAPIALAPLLVIIETASYLSRAVSLGVRLAANLSAGHLLFAILASFGFQMIMNDYFLLSLFPIAIMVFITILEIAVAVIQAYVFCLLTSIYLEDTLKAH</sequence>
<keyword evidence="3" id="KW-0813">Transport</keyword>
<keyword evidence="10" id="KW-0066">ATP synthesis</keyword>
<keyword evidence="9 12" id="KW-0472">Membrane</keyword>
<dbReference type="GO" id="GO:0045259">
    <property type="term" value="C:proton-transporting ATP synthase complex"/>
    <property type="evidence" value="ECO:0007669"/>
    <property type="project" value="UniProtKB-KW"/>
</dbReference>
<dbReference type="GO" id="GO:0046933">
    <property type="term" value="F:proton-transporting ATP synthase activity, rotational mechanism"/>
    <property type="evidence" value="ECO:0007669"/>
    <property type="project" value="TreeGrafter"/>
</dbReference>
<accession>A0A6G7GDL7</accession>
<proteinExistence type="inferred from homology"/>
<feature type="transmembrane region" description="Helical" evidence="12">
    <location>
        <begin position="129"/>
        <end position="149"/>
    </location>
</feature>
<dbReference type="InterPro" id="IPR023011">
    <property type="entry name" value="ATP_synth_F0_asu_AS"/>
</dbReference>
<evidence type="ECO:0000256" key="1">
    <source>
        <dbReference type="ARBA" id="ARBA00004141"/>
    </source>
</evidence>
<keyword evidence="13" id="KW-0496">Mitochondrion</keyword>
<dbReference type="EMBL" id="MN448506">
    <property type="protein sequence ID" value="QIH96589.1"/>
    <property type="molecule type" value="Genomic_DNA"/>
</dbReference>
<reference evidence="13" key="1">
    <citation type="journal article" date="2020" name="Mitochondrial DNA Part B Resour">
        <title>Complete mitochondrial genome of the jellyfish, Chrysaora pacifica (Goette, 1886) (Cnidaria, Scyphozoa) and the phylogenetic relationship in the related species.</title>
        <authorList>
            <person name="Wang Y."/>
            <person name="Yin J."/>
        </authorList>
    </citation>
    <scope>NUCLEOTIDE SEQUENCE</scope>
</reference>
<comment type="similarity">
    <text evidence="2">Belongs to the ATPase A chain family.</text>
</comment>
<evidence type="ECO:0000256" key="5">
    <source>
        <dbReference type="ARBA" id="ARBA00022692"/>
    </source>
</evidence>
<feature type="transmembrane region" description="Helical" evidence="12">
    <location>
        <begin position="12"/>
        <end position="37"/>
    </location>
</feature>
<dbReference type="InterPro" id="IPR000568">
    <property type="entry name" value="ATP_synth_F0_asu"/>
</dbReference>
<keyword evidence="4" id="KW-0138">CF(0)</keyword>
<evidence type="ECO:0000256" key="7">
    <source>
        <dbReference type="ARBA" id="ARBA00022989"/>
    </source>
</evidence>
<evidence type="ECO:0000256" key="9">
    <source>
        <dbReference type="ARBA" id="ARBA00023136"/>
    </source>
</evidence>
<dbReference type="InterPro" id="IPR035908">
    <property type="entry name" value="F0_ATP_A_sf"/>
</dbReference>
<evidence type="ECO:0000256" key="11">
    <source>
        <dbReference type="RuleBase" id="RU004450"/>
    </source>
</evidence>
<dbReference type="GeneID" id="54108114"/>
<dbReference type="RefSeq" id="YP_009746380.1">
    <property type="nucleotide sequence ID" value="NC_046775.1"/>
</dbReference>
<dbReference type="InterPro" id="IPR045083">
    <property type="entry name" value="ATP_synth_F0_asu_bact/mt"/>
</dbReference>
<dbReference type="PANTHER" id="PTHR11410">
    <property type="entry name" value="ATP SYNTHASE SUBUNIT A"/>
    <property type="match status" value="1"/>
</dbReference>
<evidence type="ECO:0000256" key="3">
    <source>
        <dbReference type="ARBA" id="ARBA00022448"/>
    </source>
</evidence>
<feature type="transmembrane region" description="Helical" evidence="12">
    <location>
        <begin position="103"/>
        <end position="122"/>
    </location>
</feature>
<dbReference type="AlphaFoldDB" id="A0A6G7GDL7"/>
<dbReference type="Gene3D" id="1.20.120.220">
    <property type="entry name" value="ATP synthase, F0 complex, subunit A"/>
    <property type="match status" value="1"/>
</dbReference>
<evidence type="ECO:0000256" key="4">
    <source>
        <dbReference type="ARBA" id="ARBA00022547"/>
    </source>
</evidence>
<evidence type="ECO:0000256" key="12">
    <source>
        <dbReference type="SAM" id="Phobius"/>
    </source>
</evidence>
<dbReference type="HAMAP" id="MF_01393">
    <property type="entry name" value="ATP_synth_a_bact"/>
    <property type="match status" value="1"/>
</dbReference>
<feature type="transmembrane region" description="Helical" evidence="12">
    <location>
        <begin position="196"/>
        <end position="228"/>
    </location>
</feature>
<dbReference type="NCBIfam" id="TIGR01131">
    <property type="entry name" value="ATP_synt_6_or_A"/>
    <property type="match status" value="1"/>
</dbReference>
<protein>
    <recommendedName>
        <fullName evidence="11">ATP synthase subunit a</fullName>
    </recommendedName>
</protein>
<dbReference type="PROSITE" id="PS00449">
    <property type="entry name" value="ATPASE_A"/>
    <property type="match status" value="1"/>
</dbReference>
<keyword evidence="7 12" id="KW-1133">Transmembrane helix</keyword>
<evidence type="ECO:0000256" key="6">
    <source>
        <dbReference type="ARBA" id="ARBA00022781"/>
    </source>
</evidence>
<keyword evidence="5 12" id="KW-0812">Transmembrane</keyword>
<evidence type="ECO:0000256" key="8">
    <source>
        <dbReference type="ARBA" id="ARBA00023065"/>
    </source>
</evidence>
<evidence type="ECO:0000256" key="10">
    <source>
        <dbReference type="ARBA" id="ARBA00023310"/>
    </source>
</evidence>
<evidence type="ECO:0000256" key="2">
    <source>
        <dbReference type="ARBA" id="ARBA00006810"/>
    </source>
</evidence>
<dbReference type="GO" id="GO:0005743">
    <property type="term" value="C:mitochondrial inner membrane"/>
    <property type="evidence" value="ECO:0007669"/>
    <property type="project" value="UniProtKB-SubCell"/>
</dbReference>
<dbReference type="PRINTS" id="PR00123">
    <property type="entry name" value="ATPASEA"/>
</dbReference>
<dbReference type="PANTHER" id="PTHR11410:SF0">
    <property type="entry name" value="ATP SYNTHASE SUBUNIT A"/>
    <property type="match status" value="1"/>
</dbReference>
<keyword evidence="6" id="KW-0375">Hydrogen ion transport</keyword>
<geneLocation type="mitochondrion" evidence="13"/>
<gene>
    <name evidence="13" type="primary">atp6</name>
</gene>
<name>A0A6G7GDL7_9CNID</name>
<comment type="subcellular location">
    <subcellularLocation>
        <location evidence="1">Membrane</location>
        <topology evidence="1">Multi-pass membrane protein</topology>
    </subcellularLocation>
    <subcellularLocation>
        <location evidence="11">Mitochondrion inner membrane</location>
        <topology evidence="11">Multi-pass membrane protein</topology>
    </subcellularLocation>
</comment>
<dbReference type="SUPFAM" id="SSF81336">
    <property type="entry name" value="F1F0 ATP synthase subunit A"/>
    <property type="match status" value="1"/>
</dbReference>
<feature type="transmembrane region" description="Helical" evidence="12">
    <location>
        <begin position="73"/>
        <end position="97"/>
    </location>
</feature>
<dbReference type="CDD" id="cd00310">
    <property type="entry name" value="ATP-synt_Fo_a_6"/>
    <property type="match status" value="1"/>
</dbReference>
<organism evidence="13">
    <name type="scientific">Chrysaora pacifica</name>
    <dbReference type="NCBI Taxonomy" id="1911418"/>
    <lineage>
        <taxon>Eukaryota</taxon>
        <taxon>Metazoa</taxon>
        <taxon>Cnidaria</taxon>
        <taxon>Scyphozoa</taxon>
        <taxon>Semaeostomeae</taxon>
        <taxon>Pelagiidae</taxon>
        <taxon>Chrysaora</taxon>
    </lineage>
</organism>
<feature type="transmembrane region" description="Helical" evidence="12">
    <location>
        <begin position="161"/>
        <end position="184"/>
    </location>
</feature>